<protein>
    <submittedName>
        <fullName evidence="4">Putative rho/rac guanine nucleotide exchange factor</fullName>
    </submittedName>
</protein>
<feature type="region of interest" description="Disordered" evidence="1">
    <location>
        <begin position="1196"/>
        <end position="1217"/>
    </location>
</feature>
<dbReference type="PROSITE" id="PS50010">
    <property type="entry name" value="DH_2"/>
    <property type="match status" value="1"/>
</dbReference>
<dbReference type="GO" id="GO:0007266">
    <property type="term" value="P:Rho protein signal transduction"/>
    <property type="evidence" value="ECO:0007669"/>
    <property type="project" value="TreeGrafter"/>
</dbReference>
<keyword evidence="3" id="KW-1185">Reference proteome</keyword>
<dbReference type="CDD" id="cd00160">
    <property type="entry name" value="RhoGEF"/>
    <property type="match status" value="1"/>
</dbReference>
<feature type="region of interest" description="Disordered" evidence="1">
    <location>
        <begin position="193"/>
        <end position="248"/>
    </location>
</feature>
<name>A0A3Q0KMN4_SCHMA</name>
<evidence type="ECO:0000259" key="2">
    <source>
        <dbReference type="PROSITE" id="PS50010"/>
    </source>
</evidence>
<dbReference type="SMART" id="SM00325">
    <property type="entry name" value="RhoGEF"/>
    <property type="match status" value="1"/>
</dbReference>
<dbReference type="InterPro" id="IPR040181">
    <property type="entry name" value="PKHG5/7"/>
</dbReference>
<dbReference type="GO" id="GO:0005085">
    <property type="term" value="F:guanyl-nucleotide exchange factor activity"/>
    <property type="evidence" value="ECO:0007669"/>
    <property type="project" value="InterPro"/>
</dbReference>
<dbReference type="Proteomes" id="UP000008854">
    <property type="component" value="Unassembled WGS sequence"/>
</dbReference>
<evidence type="ECO:0000313" key="4">
    <source>
        <dbReference type="WBParaSite" id="Smp_136470.1"/>
    </source>
</evidence>
<evidence type="ECO:0000313" key="3">
    <source>
        <dbReference type="Proteomes" id="UP000008854"/>
    </source>
</evidence>
<dbReference type="GO" id="GO:0030139">
    <property type="term" value="C:endocytic vesicle"/>
    <property type="evidence" value="ECO:0007669"/>
    <property type="project" value="TreeGrafter"/>
</dbReference>
<dbReference type="WBParaSite" id="Smp_136470.1">
    <property type="protein sequence ID" value="Smp_136470.1"/>
    <property type="gene ID" value="Smp_136470"/>
</dbReference>
<proteinExistence type="predicted"/>
<dbReference type="InterPro" id="IPR000219">
    <property type="entry name" value="DH_dom"/>
</dbReference>
<accession>A0A3Q0KMN4</accession>
<organism evidence="3 4">
    <name type="scientific">Schistosoma mansoni</name>
    <name type="common">Blood fluke</name>
    <dbReference type="NCBI Taxonomy" id="6183"/>
    <lineage>
        <taxon>Eukaryota</taxon>
        <taxon>Metazoa</taxon>
        <taxon>Spiralia</taxon>
        <taxon>Lophotrochozoa</taxon>
        <taxon>Platyhelminthes</taxon>
        <taxon>Trematoda</taxon>
        <taxon>Digenea</taxon>
        <taxon>Strigeidida</taxon>
        <taxon>Schistosomatoidea</taxon>
        <taxon>Schistosomatidae</taxon>
        <taxon>Schistosoma</taxon>
    </lineage>
</organism>
<dbReference type="Pfam" id="PF00621">
    <property type="entry name" value="RhoGEF"/>
    <property type="match status" value="1"/>
</dbReference>
<sequence length="1338" mass="154790">MLSLLMISKSLNYKSRILNNIIDIIFKRRYYYYYDDDDNDYDETTTTNSTIPKNDINYDSLQEINQKINMKLQQKSINRSSLLLSSFHNTYYPNKNNQLSHYMDRSSSSSSLSSSKRINPTLNWYLLNLKLKQRIYYLNDHDHDHDPTVQQKNKKKFFLINSYSDEFINEKSNDKSKTLSYNRQLLENVTQLPPMATSSSSASSPLSPQQQQQQEKKKKKQQRQRQQQHRQQQHQQQHSKTWNGKKPKRNLILEEWKRKSDTVQNFTNIENVSFSTKVLTIRFWNGDELKLDPLPSEKLGDVIRSHLSDLTIPIQCIDLMSKEYIPWETPTLQLSSKTLLIKKIHKNKVTPPGIHPTRKMERRSAPPFDTTSGALKNWFDFYKKSNSMNSYSLSDQLINDCLCELNPNVLVNLLGGRQKLFDENSPTPTPLSAISSLDEIFRHRSNSYSRVEEIQHQNLPNNQPFDSQDLASLFFIEESWEQIVKSSSKMTKQQQKRQSAIWEFIYTEANYIKYLRTIIDYYLAPFLEIRESLFENLDTGWIFGNIEEIFKANIKLWLQYLTEPLREIRRNGDAFTPVIFKSAITHIPDLFSVYKQYYVNLSRCRSYTQEAVRQSTNFCTFLEWADQQGHDHREPLWDQLTKPTTRLTQYRLLMESIRKNCCNSTEEQEVSEMFNSISEFIEEINQQMMTETKTWESLELLASKLICCDFLDNNVDDYTQLISDYSRFKFSILSPIKLPSPVILFNDYHSISQSIPSCTKSLAFLRNRRLSGSPLFTSNNSISDARTILNHNTTSCNRSDSGIGDCNQTLSTSSSTTSRDYTSPTGFKQRSRIYSLTNPATESFSFPVMLSRISEGGKIQKSISLDTEFSDSISYDWSDIHYRRTIQRTVLYGGNLRFKEPPNRSIETVCHILTDLFLITKQHKKDGNDYWKLIKNPIRLDKLIIQRGRETGVFGCAILDDFHNIANLYIFSAGPKCDEWITQIESAKENYRKLMEPEVLIVQPLMKYQRDDLSTIIMSPDSMCSSDNISELHNQPYGHFVDTTPTSGNSINSGKNINIEGNKRNVFFESQSPLFESINCNHTNHNNQTDSMCIIDKRIRSNNSPTIMTNHQRSSSRSCNYTSIERDSTKMIHSTSVRNLSISNTSDRHLLHLSSNLTEASKSTTSHSPLRRDVAKKFFLSSNQNGQKYFSMNYQNEPRFPRDLSDQRLKSGSSNLDLDKVSHTIPIRQSSRFTSSAVINNNDDCNINQQDHCQSSNSTLSSSSSSSSLTSLKTEMKVPVNYPSIVICKVQSDSDEIINSNDNNRYLLSTGLQRSSVHHSLLNIERSDSSEDQITIKL</sequence>
<feature type="domain" description="DH" evidence="2">
    <location>
        <begin position="496"/>
        <end position="687"/>
    </location>
</feature>
<dbReference type="GO" id="GO:0005886">
    <property type="term" value="C:plasma membrane"/>
    <property type="evidence" value="ECO:0007669"/>
    <property type="project" value="TreeGrafter"/>
</dbReference>
<reference evidence="3" key="1">
    <citation type="journal article" date="2012" name="PLoS Negl. Trop. Dis.">
        <title>A systematically improved high quality genome and transcriptome of the human blood fluke Schistosoma mansoni.</title>
        <authorList>
            <person name="Protasio A.V."/>
            <person name="Tsai I.J."/>
            <person name="Babbage A."/>
            <person name="Nichol S."/>
            <person name="Hunt M."/>
            <person name="Aslett M.A."/>
            <person name="De Silva N."/>
            <person name="Velarde G.S."/>
            <person name="Anderson T.J."/>
            <person name="Clark R.C."/>
            <person name="Davidson C."/>
            <person name="Dillon G.P."/>
            <person name="Holroyd N.E."/>
            <person name="LoVerde P.T."/>
            <person name="Lloyd C."/>
            <person name="McQuillan J."/>
            <person name="Oliveira G."/>
            <person name="Otto T.D."/>
            <person name="Parker-Manuel S.J."/>
            <person name="Quail M.A."/>
            <person name="Wilson R.A."/>
            <person name="Zerlotini A."/>
            <person name="Dunne D.W."/>
            <person name="Berriman M."/>
        </authorList>
    </citation>
    <scope>NUCLEOTIDE SEQUENCE [LARGE SCALE GENOMIC DNA]</scope>
    <source>
        <strain evidence="3">Puerto Rican</strain>
    </source>
</reference>
<dbReference type="PANTHER" id="PTHR13217:SF11">
    <property type="entry name" value="PLECKSTRIN HOMOLOGY DOMAIN-CONTAINING FAMILY G MEMBER 5"/>
    <property type="match status" value="1"/>
</dbReference>
<dbReference type="AlphaFoldDB" id="A0A3Q0KMN4"/>
<dbReference type="InterPro" id="IPR035899">
    <property type="entry name" value="DBL_dom_sf"/>
</dbReference>
<reference evidence="4" key="2">
    <citation type="submission" date="2018-12" db="UniProtKB">
        <authorList>
            <consortium name="WormBaseParasite"/>
        </authorList>
    </citation>
    <scope>IDENTIFICATION</scope>
    <source>
        <strain evidence="4">Puerto Rican</strain>
    </source>
</reference>
<dbReference type="PANTHER" id="PTHR13217">
    <property type="entry name" value="PLECKSTRIN HOMOLOGY DOMAIN-CONTAINING FAMILY G MEMBER 7"/>
    <property type="match status" value="1"/>
</dbReference>
<feature type="compositionally biased region" description="Basic and acidic residues" evidence="1">
    <location>
        <begin position="1199"/>
        <end position="1209"/>
    </location>
</feature>
<dbReference type="Gene3D" id="1.20.900.10">
    <property type="entry name" value="Dbl homology (DH) domain"/>
    <property type="match status" value="1"/>
</dbReference>
<dbReference type="SUPFAM" id="SSF50729">
    <property type="entry name" value="PH domain-like"/>
    <property type="match status" value="1"/>
</dbReference>
<dbReference type="InParanoid" id="A0A3Q0KMN4"/>
<evidence type="ECO:0000256" key="1">
    <source>
        <dbReference type="SAM" id="MobiDB-lite"/>
    </source>
</evidence>
<feature type="compositionally biased region" description="Basic residues" evidence="1">
    <location>
        <begin position="216"/>
        <end position="232"/>
    </location>
</feature>
<dbReference type="GO" id="GO:0043542">
    <property type="term" value="P:endothelial cell migration"/>
    <property type="evidence" value="ECO:0007669"/>
    <property type="project" value="TreeGrafter"/>
</dbReference>
<dbReference type="SUPFAM" id="SSF48065">
    <property type="entry name" value="DBL homology domain (DH-domain)"/>
    <property type="match status" value="1"/>
</dbReference>
<feature type="compositionally biased region" description="Low complexity" evidence="1">
    <location>
        <begin position="193"/>
        <end position="213"/>
    </location>
</feature>
<dbReference type="STRING" id="6183.A0A3Q0KMN4"/>
<dbReference type="GO" id="GO:0030424">
    <property type="term" value="C:axon"/>
    <property type="evidence" value="ECO:0007669"/>
    <property type="project" value="TreeGrafter"/>
</dbReference>